<comment type="caution">
    <text evidence="2">The sequence shown here is derived from an EMBL/GenBank/DDBJ whole genome shotgun (WGS) entry which is preliminary data.</text>
</comment>
<dbReference type="EMBL" id="BGPR01013452">
    <property type="protein sequence ID" value="GBN60709.1"/>
    <property type="molecule type" value="Genomic_DNA"/>
</dbReference>
<reference evidence="2 3" key="1">
    <citation type="journal article" date="2019" name="Sci. Rep.">
        <title>Orb-weaving spider Araneus ventricosus genome elucidates the spidroin gene catalogue.</title>
        <authorList>
            <person name="Kono N."/>
            <person name="Nakamura H."/>
            <person name="Ohtoshi R."/>
            <person name="Moran D.A.P."/>
            <person name="Shinohara A."/>
            <person name="Yoshida Y."/>
            <person name="Fujiwara M."/>
            <person name="Mori M."/>
            <person name="Tomita M."/>
            <person name="Arakawa K."/>
        </authorList>
    </citation>
    <scope>NUCLEOTIDE SEQUENCE [LARGE SCALE GENOMIC DNA]</scope>
</reference>
<proteinExistence type="predicted"/>
<dbReference type="Proteomes" id="UP000499080">
    <property type="component" value="Unassembled WGS sequence"/>
</dbReference>
<name>A0A4Y2QAV5_ARAVE</name>
<organism evidence="2 3">
    <name type="scientific">Araneus ventricosus</name>
    <name type="common">Orbweaver spider</name>
    <name type="synonym">Epeira ventricosa</name>
    <dbReference type="NCBI Taxonomy" id="182803"/>
    <lineage>
        <taxon>Eukaryota</taxon>
        <taxon>Metazoa</taxon>
        <taxon>Ecdysozoa</taxon>
        <taxon>Arthropoda</taxon>
        <taxon>Chelicerata</taxon>
        <taxon>Arachnida</taxon>
        <taxon>Araneae</taxon>
        <taxon>Araneomorphae</taxon>
        <taxon>Entelegynae</taxon>
        <taxon>Araneoidea</taxon>
        <taxon>Araneidae</taxon>
        <taxon>Araneus</taxon>
    </lineage>
</organism>
<dbReference type="AlphaFoldDB" id="A0A4Y2QAV5"/>
<evidence type="ECO:0000313" key="2">
    <source>
        <dbReference type="EMBL" id="GBN60709.1"/>
    </source>
</evidence>
<evidence type="ECO:0000256" key="1">
    <source>
        <dbReference type="SAM" id="MobiDB-lite"/>
    </source>
</evidence>
<evidence type="ECO:0000313" key="3">
    <source>
        <dbReference type="Proteomes" id="UP000499080"/>
    </source>
</evidence>
<gene>
    <name evidence="2" type="ORF">AVEN_116751_1</name>
</gene>
<sequence length="208" mass="24390">MSCGREFIRAATFMDIAKWMDERLEKFSNGFETSCQPTWLLTWELASRCLPKSRENIIRGSRHQRTEFLLPAGGSIPVSQKAAVKDSLPPEPEAEPSRKRNYSPIRAPASTSKPTFSVNKGRKPRRVWPPSKLFVPHHNEVFRHRITHVLALREGRYVLTDGHRTYVRRDNKRWSQMFERDLMHMKLYILEHFCVDSTSSRLLRREKA</sequence>
<accession>A0A4Y2QAV5</accession>
<feature type="region of interest" description="Disordered" evidence="1">
    <location>
        <begin position="79"/>
        <end position="124"/>
    </location>
</feature>
<feature type="compositionally biased region" description="Polar residues" evidence="1">
    <location>
        <begin position="109"/>
        <end position="118"/>
    </location>
</feature>
<protein>
    <submittedName>
        <fullName evidence="2">Uncharacterized protein</fullName>
    </submittedName>
</protein>
<keyword evidence="3" id="KW-1185">Reference proteome</keyword>